<dbReference type="EMBL" id="CP048659">
    <property type="protein sequence ID" value="QOW45340.1"/>
    <property type="molecule type" value="Genomic_DNA"/>
</dbReference>
<proteinExistence type="predicted"/>
<evidence type="ECO:0008006" key="3">
    <source>
        <dbReference type="Google" id="ProtNLM"/>
    </source>
</evidence>
<name>A0A4Q4H588_9GAMM</name>
<dbReference type="AlphaFoldDB" id="A0A4Q4H588"/>
<protein>
    <recommendedName>
        <fullName evidence="3">Transposase</fullName>
    </recommendedName>
</protein>
<gene>
    <name evidence="1" type="ORF">G0028_05225</name>
</gene>
<dbReference type="Proteomes" id="UP000593966">
    <property type="component" value="Chromosome"/>
</dbReference>
<dbReference type="RefSeq" id="WP_130072970.1">
    <property type="nucleotide sequence ID" value="NZ_CP048659.1"/>
</dbReference>
<keyword evidence="2" id="KW-1185">Reference proteome</keyword>
<organism evidence="1 2">
    <name type="scientific">Acinetobacter piscicola</name>
    <dbReference type="NCBI Taxonomy" id="2006115"/>
    <lineage>
        <taxon>Bacteria</taxon>
        <taxon>Pseudomonadati</taxon>
        <taxon>Pseudomonadota</taxon>
        <taxon>Gammaproteobacteria</taxon>
        <taxon>Moraxellales</taxon>
        <taxon>Moraxellaceae</taxon>
        <taxon>Acinetobacter</taxon>
    </lineage>
</organism>
<accession>A0A4Q4H588</accession>
<evidence type="ECO:0000313" key="1">
    <source>
        <dbReference type="EMBL" id="QOW45340.1"/>
    </source>
</evidence>
<sequence>MKKLKRLYLRPHDTPFIWLASFVCAAEKEKWAKEEIRTIVQTVRPLDRDAAYEFLMQFIE</sequence>
<evidence type="ECO:0000313" key="2">
    <source>
        <dbReference type="Proteomes" id="UP000593966"/>
    </source>
</evidence>
<reference evidence="1 2" key="1">
    <citation type="submission" date="2020-02" db="EMBL/GenBank/DDBJ databases">
        <title>Tigecycline-resistant Acinetobacter species from pigs and migratory birds.</title>
        <authorList>
            <person name="Chen C."/>
            <person name="Sun J."/>
            <person name="Liao X.-P."/>
            <person name="Liu Y.-H."/>
        </authorList>
    </citation>
    <scope>NUCLEOTIDE SEQUENCE [LARGE SCALE GENOMIC DNA]</scope>
    <source>
        <strain evidence="1 2">YH12207_T</strain>
    </source>
</reference>